<name>A0A7S1AX59_NOCSC</name>
<gene>
    <name evidence="2" type="ORF">NSCI0253_LOCUS42449</name>
</gene>
<accession>A0A7S1AX59</accession>
<protein>
    <submittedName>
        <fullName evidence="2">Uncharacterized protein</fullName>
    </submittedName>
</protein>
<sequence>MGDDAGPEIRLVDDLGLGPRKRRKKDKKVADAPASSVTPSHVAPAGADVASAEQGPAPAETAPHTAVGPSEQAEVQQPRGTSGSDVAEADPGGAPVSASAEHATVEAVAGTSIRPTDPTPHTGEVAAETFVATILMENEEEVNAGCGLAEIEGEADDVLAGTEHSLDDAVDQSAVDGVAETGEGVTDAVDEDVHEASEGDAVDGTAEDGNQEVEETLESPAADAPAFDANGLTREASNVTIESTGQGAEGVDQEEAASPVPDAGCENPLVTETLPEEANTSNENVDVDALEPDDVFLFYKPFWDLEAKDRCTSSLRDLVHALTAKIEEPIELKEKPKISSKAGQPKAVGKADMTNSPWAFLTAGRPPMAGKSGRHAKKGAPIAVKAGSPIGAIGFKLVGPTVMTMKAASPAKSGFVPPTAKSAKSAKAPVRIGGPVTPTRQITTATTTNGGLKRPISVPRQNAELPAWKKMARPSYERGPR</sequence>
<proteinExistence type="predicted"/>
<feature type="compositionally biased region" description="Acidic residues" evidence="1">
    <location>
        <begin position="195"/>
        <end position="217"/>
    </location>
</feature>
<organism evidence="2">
    <name type="scientific">Noctiluca scintillans</name>
    <name type="common">Sea sparkle</name>
    <name type="synonym">Red tide dinoflagellate</name>
    <dbReference type="NCBI Taxonomy" id="2966"/>
    <lineage>
        <taxon>Eukaryota</taxon>
        <taxon>Sar</taxon>
        <taxon>Alveolata</taxon>
        <taxon>Dinophyceae</taxon>
        <taxon>Noctilucales</taxon>
        <taxon>Noctilucaceae</taxon>
        <taxon>Noctiluca</taxon>
    </lineage>
</organism>
<feature type="region of interest" description="Disordered" evidence="1">
    <location>
        <begin position="1"/>
        <end position="98"/>
    </location>
</feature>
<dbReference type="AlphaFoldDB" id="A0A7S1AX59"/>
<feature type="compositionally biased region" description="Polar residues" evidence="1">
    <location>
        <begin position="73"/>
        <end position="84"/>
    </location>
</feature>
<reference evidence="2" key="1">
    <citation type="submission" date="2021-01" db="EMBL/GenBank/DDBJ databases">
        <authorList>
            <person name="Corre E."/>
            <person name="Pelletier E."/>
            <person name="Niang G."/>
            <person name="Scheremetjew M."/>
            <person name="Finn R."/>
            <person name="Kale V."/>
            <person name="Holt S."/>
            <person name="Cochrane G."/>
            <person name="Meng A."/>
            <person name="Brown T."/>
            <person name="Cohen L."/>
        </authorList>
    </citation>
    <scope>NUCLEOTIDE SEQUENCE</scope>
</reference>
<feature type="region of interest" description="Disordered" evidence="1">
    <location>
        <begin position="411"/>
        <end position="481"/>
    </location>
</feature>
<evidence type="ECO:0000313" key="2">
    <source>
        <dbReference type="EMBL" id="CAD8868093.1"/>
    </source>
</evidence>
<feature type="region of interest" description="Disordered" evidence="1">
    <location>
        <begin position="195"/>
        <end position="225"/>
    </location>
</feature>
<dbReference type="EMBL" id="HBFQ01059998">
    <property type="protein sequence ID" value="CAD8868093.1"/>
    <property type="molecule type" value="Transcribed_RNA"/>
</dbReference>
<feature type="compositionally biased region" description="Low complexity" evidence="1">
    <location>
        <begin position="437"/>
        <end position="448"/>
    </location>
</feature>
<evidence type="ECO:0000256" key="1">
    <source>
        <dbReference type="SAM" id="MobiDB-lite"/>
    </source>
</evidence>
<feature type="region of interest" description="Disordered" evidence="1">
    <location>
        <begin position="243"/>
        <end position="265"/>
    </location>
</feature>